<dbReference type="InterPro" id="IPR005158">
    <property type="entry name" value="BTAD"/>
</dbReference>
<feature type="domain" description="Bacterial transcriptional activator" evidence="1">
    <location>
        <begin position="101"/>
        <end position="238"/>
    </location>
</feature>
<dbReference type="Gene3D" id="3.40.50.300">
    <property type="entry name" value="P-loop containing nucleotide triphosphate hydrolases"/>
    <property type="match status" value="1"/>
</dbReference>
<dbReference type="PANTHER" id="PTHR35807">
    <property type="entry name" value="TRANSCRIPTIONAL REGULATOR REDD-RELATED"/>
    <property type="match status" value="1"/>
</dbReference>
<protein>
    <submittedName>
        <fullName evidence="2">Bacterial transcriptional activator domain protein</fullName>
    </submittedName>
</protein>
<dbReference type="InterPro" id="IPR019734">
    <property type="entry name" value="TPR_rpt"/>
</dbReference>
<dbReference type="SUPFAM" id="SSF52540">
    <property type="entry name" value="P-loop containing nucleoside triphosphate hydrolases"/>
    <property type="match status" value="1"/>
</dbReference>
<accession>A0ABX9MS90</accession>
<name>A0ABX9MS90_9DEIN</name>
<evidence type="ECO:0000313" key="3">
    <source>
        <dbReference type="Proteomes" id="UP000265443"/>
    </source>
</evidence>
<dbReference type="InterPro" id="IPR051677">
    <property type="entry name" value="AfsR-DnrI-RedD_regulator"/>
</dbReference>
<gene>
    <name evidence="2" type="ORF">Mhypo_00149</name>
</gene>
<dbReference type="Pfam" id="PF13191">
    <property type="entry name" value="AAA_16"/>
    <property type="match status" value="1"/>
</dbReference>
<dbReference type="SUPFAM" id="SSF48452">
    <property type="entry name" value="TPR-like"/>
    <property type="match status" value="3"/>
</dbReference>
<evidence type="ECO:0000259" key="1">
    <source>
        <dbReference type="SMART" id="SM01043"/>
    </source>
</evidence>
<reference evidence="2 3" key="1">
    <citation type="submission" date="2018-08" db="EMBL/GenBank/DDBJ databases">
        <title>Meiothermus hypogaeus DSM 23238 genome sequencing project.</title>
        <authorList>
            <person name="Da Costa M.S."/>
            <person name="Albuquerque L."/>
            <person name="Raposo P."/>
            <person name="Froufe H.J.C."/>
            <person name="Barroso C.S."/>
            <person name="Egas C."/>
        </authorList>
    </citation>
    <scope>NUCLEOTIDE SEQUENCE [LARGE SCALE GENOMIC DNA]</scope>
    <source>
        <strain evidence="2 3">DSM 23238</strain>
    </source>
</reference>
<dbReference type="InterPro" id="IPR011990">
    <property type="entry name" value="TPR-like_helical_dom_sf"/>
</dbReference>
<dbReference type="Proteomes" id="UP000265443">
    <property type="component" value="Unassembled WGS sequence"/>
</dbReference>
<organism evidence="2 3">
    <name type="scientific">Meiothermus hypogaeus</name>
    <dbReference type="NCBI Taxonomy" id="884155"/>
    <lineage>
        <taxon>Bacteria</taxon>
        <taxon>Thermotogati</taxon>
        <taxon>Deinococcota</taxon>
        <taxon>Deinococci</taxon>
        <taxon>Thermales</taxon>
        <taxon>Thermaceae</taxon>
        <taxon>Meiothermus</taxon>
    </lineage>
</organism>
<dbReference type="SMART" id="SM00028">
    <property type="entry name" value="TPR"/>
    <property type="match status" value="4"/>
</dbReference>
<evidence type="ECO:0000313" key="2">
    <source>
        <dbReference type="EMBL" id="RIH80858.1"/>
    </source>
</evidence>
<dbReference type="SMART" id="SM01043">
    <property type="entry name" value="BTAD"/>
    <property type="match status" value="1"/>
</dbReference>
<comment type="caution">
    <text evidence="2">The sequence shown here is derived from an EMBL/GenBank/DDBJ whole genome shotgun (WGS) entry which is preliminary data.</text>
</comment>
<keyword evidence="3" id="KW-1185">Reference proteome</keyword>
<sequence>MLDTLPQPPGLVLHLLGQSRMWLDGQVVTLPTKKLLELLAYLALEGPTPRSKLAGLFWSENDEESARRNLRRELFRVRETALRDCLQVGNTEVSLAGPLQTDVAQFRELVEQGLSEKALKLYRGALLEELELPGANGFGEWLELQREELGRLWQRALLYQAENLETRGDWRGALEIHLQLLAQDSLQERHQREVMRLHYLLGEREAALERFEQFRGTLRQELGLEPLPETLHLAQQIRSSQTLKPAPATPQTPAPAFPLHPPLVGREQVWQQIETAWAGGRWVLLGGLAGVGKTRLLREFMLHKGRPLLHQGRPPDASLPFATLSRAIREQWQTLPGPGPAPWVRLELARLVPELEDAPPPPLRAPDERLRLYEAYGVFLEHALGDGSGLVFDDLQFFDLQSLELLMFALQRLHERGQAYRFLGTYRKGELRPEAERLLRQLHALGPGLELELQSLDAAQMLELVRRMSGSPEGQIFTQRLYRATAGNPFFVLETLKTLFESGLLQINQGGGWETPFDQETSDYRELPIPKSVREAVLRRVENLGEGARRLLEAACLAADGFGLAALGGATALSEWEAVEALEQALEAAILESSPHGYRFAHDLFAESLREALSPERKRLLHRKLAASLERLGGPPAQIAEHLEQAQEPQEAIRWRIRAAQAAEQVYAHPEALAHYRKALELGLGLPEAFGVHLALANLYQNQLDYARAQQELELLEGATQSSTEQAELDVAWARLLFHQGRYEQARGKAQAALEGAPDGPSRVLALRLLGSSLFRLGDSAGAIRHLEQGLEAARQYAFELIPTLSIDLAYPLLQQGQSEQARQQVEQALRLTQPWQRDHALALNARARLELAANQTEQAWQTLGQALELAYRLQDETLAFAFLTNLLRVQLEAGALPEARARLLEAETRFKNAHPRTQSTLKRRLAEVEYLSGHLGAALRALQAAIAMADALGERDQQVSLRALQATWLGYLGALPQAWEVCAALKQLQPEAPQLRTTQALLYLLEGHLPAAQALLESLQAEPPSLPEAQATVSCYLGLLANRQKEPEKALALAQTRYPSGAPQALNLVVRLEATRQLGQPLEPLLLEAQALLASGKAPPLEGLELRLALSQALPNKAIPLQRETRQSVQALAATLEGYPELRQLLLQRQQIRSS</sequence>
<dbReference type="Gene3D" id="1.25.40.10">
    <property type="entry name" value="Tetratricopeptide repeat domain"/>
    <property type="match status" value="4"/>
</dbReference>
<dbReference type="Pfam" id="PF03704">
    <property type="entry name" value="BTAD"/>
    <property type="match status" value="1"/>
</dbReference>
<dbReference type="RefSeq" id="WP_119339448.1">
    <property type="nucleotide sequence ID" value="NZ_QWKY01000002.1"/>
</dbReference>
<dbReference type="Pfam" id="PF13424">
    <property type="entry name" value="TPR_12"/>
    <property type="match status" value="1"/>
</dbReference>
<dbReference type="EMBL" id="QWKY01000002">
    <property type="protein sequence ID" value="RIH80858.1"/>
    <property type="molecule type" value="Genomic_DNA"/>
</dbReference>
<dbReference type="InterPro" id="IPR027417">
    <property type="entry name" value="P-loop_NTPase"/>
</dbReference>
<dbReference type="InterPro" id="IPR041664">
    <property type="entry name" value="AAA_16"/>
</dbReference>
<proteinExistence type="predicted"/>